<sequence>MSMIFVQFLSDEDQQHVSYPGGRKLEADEGILHAKLWFLNKVNISSFSTKKKKSNEIWFQFLAVDTFS</sequence>
<name>A0A8D7BDX2_MUSAM</name>
<evidence type="ECO:0000313" key="1">
    <source>
        <dbReference type="EMBL" id="CAG1864458.1"/>
    </source>
</evidence>
<gene>
    <name evidence="1" type="ORF">GSMUA_11700.1</name>
</gene>
<reference evidence="1" key="1">
    <citation type="submission" date="2021-03" db="EMBL/GenBank/DDBJ databases">
        <authorList>
            <consortium name="Genoscope - CEA"/>
            <person name="William W."/>
        </authorList>
    </citation>
    <scope>NUCLEOTIDE SEQUENCE</scope>
    <source>
        <strain evidence="1">Doubled-haploid Pahang</strain>
    </source>
</reference>
<proteinExistence type="predicted"/>
<protein>
    <submittedName>
        <fullName evidence="1">(wild Malaysian banana) hypothetical protein</fullName>
    </submittedName>
</protein>
<accession>A0A8D7BDX2</accession>
<dbReference type="AlphaFoldDB" id="A0A8D7BDX2"/>
<dbReference type="EMBL" id="HG996475">
    <property type="protein sequence ID" value="CAG1864458.1"/>
    <property type="molecule type" value="Genomic_DNA"/>
</dbReference>
<organism evidence="1">
    <name type="scientific">Musa acuminata subsp. malaccensis</name>
    <name type="common">Wild banana</name>
    <name type="synonym">Musa malaccensis</name>
    <dbReference type="NCBI Taxonomy" id="214687"/>
    <lineage>
        <taxon>Eukaryota</taxon>
        <taxon>Viridiplantae</taxon>
        <taxon>Streptophyta</taxon>
        <taxon>Embryophyta</taxon>
        <taxon>Tracheophyta</taxon>
        <taxon>Spermatophyta</taxon>
        <taxon>Magnoliopsida</taxon>
        <taxon>Liliopsida</taxon>
        <taxon>Zingiberales</taxon>
        <taxon>Musaceae</taxon>
        <taxon>Musa</taxon>
    </lineage>
</organism>